<name>A0A137PA46_CONC2</name>
<evidence type="ECO:0000256" key="6">
    <source>
        <dbReference type="ARBA" id="ARBA00023098"/>
    </source>
</evidence>
<evidence type="ECO:0000259" key="7">
    <source>
        <dbReference type="PROSITE" id="PS50035"/>
    </source>
</evidence>
<dbReference type="OMA" id="INNAQHY"/>
<protein>
    <recommendedName>
        <fullName evidence="2">phospholipase D</fullName>
        <ecNumber evidence="2">3.1.4.4</ecNumber>
    </recommendedName>
</protein>
<keyword evidence="6" id="KW-0443">Lipid metabolism</keyword>
<gene>
    <name evidence="8" type="ORF">CONCODRAFT_37792</name>
</gene>
<proteinExistence type="predicted"/>
<reference evidence="8 9" key="1">
    <citation type="journal article" date="2015" name="Genome Biol. Evol.">
        <title>Phylogenomic analyses indicate that early fungi evolved digesting cell walls of algal ancestors of land plants.</title>
        <authorList>
            <person name="Chang Y."/>
            <person name="Wang S."/>
            <person name="Sekimoto S."/>
            <person name="Aerts A.L."/>
            <person name="Choi C."/>
            <person name="Clum A."/>
            <person name="LaButti K.M."/>
            <person name="Lindquist E.A."/>
            <person name="Yee Ngan C."/>
            <person name="Ohm R.A."/>
            <person name="Salamov A.A."/>
            <person name="Grigoriev I.V."/>
            <person name="Spatafora J.W."/>
            <person name="Berbee M.L."/>
        </authorList>
    </citation>
    <scope>NUCLEOTIDE SEQUENCE [LARGE SCALE GENOMIC DNA]</scope>
    <source>
        <strain evidence="8 9">NRRL 28638</strain>
    </source>
</reference>
<dbReference type="Gene3D" id="3.30.870.10">
    <property type="entry name" value="Endonuclease Chain A"/>
    <property type="match status" value="2"/>
</dbReference>
<dbReference type="OrthoDB" id="14911at2759"/>
<dbReference type="PROSITE" id="PS50035">
    <property type="entry name" value="PLD"/>
    <property type="match status" value="2"/>
</dbReference>
<dbReference type="SUPFAM" id="SSF56024">
    <property type="entry name" value="Phospholipase D/nuclease"/>
    <property type="match status" value="2"/>
</dbReference>
<dbReference type="Proteomes" id="UP000070444">
    <property type="component" value="Unassembled WGS sequence"/>
</dbReference>
<dbReference type="InterPro" id="IPR015679">
    <property type="entry name" value="PLipase_D_fam"/>
</dbReference>
<feature type="domain" description="PLD phosphodiesterase" evidence="7">
    <location>
        <begin position="437"/>
        <end position="464"/>
    </location>
</feature>
<evidence type="ECO:0000256" key="3">
    <source>
        <dbReference type="ARBA" id="ARBA00022737"/>
    </source>
</evidence>
<evidence type="ECO:0000256" key="2">
    <source>
        <dbReference type="ARBA" id="ARBA00012027"/>
    </source>
</evidence>
<dbReference type="EMBL" id="KQ964466">
    <property type="protein sequence ID" value="KXN71824.1"/>
    <property type="molecule type" value="Genomic_DNA"/>
</dbReference>
<dbReference type="GO" id="GO:0004630">
    <property type="term" value="F:phospholipase D activity"/>
    <property type="evidence" value="ECO:0007669"/>
    <property type="project" value="UniProtKB-EC"/>
</dbReference>
<dbReference type="PANTHER" id="PTHR18896">
    <property type="entry name" value="PHOSPHOLIPASE D"/>
    <property type="match status" value="1"/>
</dbReference>
<feature type="domain" description="PLD phosphodiesterase" evidence="7">
    <location>
        <begin position="170"/>
        <end position="197"/>
    </location>
</feature>
<evidence type="ECO:0000256" key="4">
    <source>
        <dbReference type="ARBA" id="ARBA00022801"/>
    </source>
</evidence>
<dbReference type="STRING" id="796925.A0A137PA46"/>
<evidence type="ECO:0000313" key="9">
    <source>
        <dbReference type="Proteomes" id="UP000070444"/>
    </source>
</evidence>
<organism evidence="8 9">
    <name type="scientific">Conidiobolus coronatus (strain ATCC 28846 / CBS 209.66 / NRRL 28638)</name>
    <name type="common">Delacroixia coronata</name>
    <dbReference type="NCBI Taxonomy" id="796925"/>
    <lineage>
        <taxon>Eukaryota</taxon>
        <taxon>Fungi</taxon>
        <taxon>Fungi incertae sedis</taxon>
        <taxon>Zoopagomycota</taxon>
        <taxon>Entomophthoromycotina</taxon>
        <taxon>Entomophthoromycetes</taxon>
        <taxon>Entomophthorales</taxon>
        <taxon>Ancylistaceae</taxon>
        <taxon>Conidiobolus</taxon>
    </lineage>
</organism>
<evidence type="ECO:0000256" key="5">
    <source>
        <dbReference type="ARBA" id="ARBA00022963"/>
    </source>
</evidence>
<keyword evidence="4" id="KW-0378">Hydrolase</keyword>
<dbReference type="Pfam" id="PF00614">
    <property type="entry name" value="PLDc"/>
    <property type="match status" value="1"/>
</dbReference>
<accession>A0A137PA46</accession>
<evidence type="ECO:0000256" key="1">
    <source>
        <dbReference type="ARBA" id="ARBA00000798"/>
    </source>
</evidence>
<dbReference type="CDD" id="cd09141">
    <property type="entry name" value="PLDc_vPLD1_2_yPLD_like_2"/>
    <property type="match status" value="1"/>
</dbReference>
<keyword evidence="5" id="KW-0442">Lipid degradation</keyword>
<sequence>MAVLNELIHFECIKCAEEIESWPSDDEHLTVQRSLASPDQISPRVAYKAPFESFAQFRKGNKCEPLVDGKEFFEKVYEFVKSAKQSIFISAWWLAPFIYLKRDKFPYEKKDRLDHLLWSKANEGVKIYILLWSNSIFLGLCSDQAADWFEKLNHDNIFMLRHPLYTLPNFFWSHHQKFLVVDYKNAIVGGLDLAVGRYDTHEHPQNARPDNYQAFKKDVIERNYISRMPWHDISVAIQGEAAYDVCINFVERWNHHREQFGSDHLPTIELPELNSIFEEIQEDEENTCQCLLVRSLSEWSGLQNRTKEASVYGSYISAINNAQHYIYIENQYVVSSTAGGGVENQIIQAVANRVIWAIENKRTFRVFIFFPIPEEQGKPANHMLQLSYQTLFRGGFSLMDQIKYTHPEVDPFDYVGFYFLRNHGKFKEDLEMVAVTDMVFIHSKLLIVDDNVAIIASNNLNDRSMLGDRDSELGAVIIDKAKVDIQMDGSPFQARKFAFELRMKLWREHLGLVGEKFDNHEWVQKLRDPISSESYNDIFRKVAEDNTQIYNKAFPQIPSDKHTKLEEWENFCNKVEEGTIKTDVPEDFLDKVQGNLCYHLLNS</sequence>
<keyword evidence="9" id="KW-1185">Reference proteome</keyword>
<dbReference type="SMART" id="SM00155">
    <property type="entry name" value="PLDc"/>
    <property type="match status" value="2"/>
</dbReference>
<dbReference type="EC" id="3.1.4.4" evidence="2"/>
<dbReference type="PANTHER" id="PTHR18896:SF76">
    <property type="entry name" value="PHOSPHOLIPASE"/>
    <property type="match status" value="1"/>
</dbReference>
<dbReference type="GO" id="GO:0009395">
    <property type="term" value="P:phospholipid catabolic process"/>
    <property type="evidence" value="ECO:0007669"/>
    <property type="project" value="TreeGrafter"/>
</dbReference>
<dbReference type="AlphaFoldDB" id="A0A137PA46"/>
<keyword evidence="3" id="KW-0677">Repeat</keyword>
<evidence type="ECO:0000313" key="8">
    <source>
        <dbReference type="EMBL" id="KXN71824.1"/>
    </source>
</evidence>
<comment type="catalytic activity">
    <reaction evidence="1">
        <text>a 1,2-diacyl-sn-glycero-3-phosphocholine + H2O = a 1,2-diacyl-sn-glycero-3-phosphate + choline + H(+)</text>
        <dbReference type="Rhea" id="RHEA:14445"/>
        <dbReference type="ChEBI" id="CHEBI:15354"/>
        <dbReference type="ChEBI" id="CHEBI:15377"/>
        <dbReference type="ChEBI" id="CHEBI:15378"/>
        <dbReference type="ChEBI" id="CHEBI:57643"/>
        <dbReference type="ChEBI" id="CHEBI:58608"/>
        <dbReference type="EC" id="3.1.4.4"/>
    </reaction>
</comment>
<dbReference type="InterPro" id="IPR001736">
    <property type="entry name" value="PLipase_D/transphosphatidylase"/>
</dbReference>